<dbReference type="RefSeq" id="WP_155303728.1">
    <property type="nucleotide sequence ID" value="NZ_AP021875.1"/>
</dbReference>
<dbReference type="AlphaFoldDB" id="A0A5K7Z455"/>
<proteinExistence type="predicted"/>
<protein>
    <recommendedName>
        <fullName evidence="3">Lipocalin-like domain-containing protein</fullName>
    </recommendedName>
</protein>
<keyword evidence="2" id="KW-1185">Reference proteome</keyword>
<gene>
    <name evidence="1" type="ORF">DSCW_21500</name>
</gene>
<evidence type="ECO:0008006" key="3">
    <source>
        <dbReference type="Google" id="ProtNLM"/>
    </source>
</evidence>
<dbReference type="Proteomes" id="UP000427769">
    <property type="component" value="Chromosome"/>
</dbReference>
<accession>A0A5K7Z455</accession>
<reference evidence="1 2" key="1">
    <citation type="submission" date="2019-11" db="EMBL/GenBank/DDBJ databases">
        <title>Comparative genomics of hydrocarbon-degrading Desulfosarcina strains.</title>
        <authorList>
            <person name="Watanabe M."/>
            <person name="Kojima H."/>
            <person name="Fukui M."/>
        </authorList>
    </citation>
    <scope>NUCLEOTIDE SEQUENCE [LARGE SCALE GENOMIC DNA]</scope>
    <source>
        <strain evidence="1 2">PP31</strain>
    </source>
</reference>
<sequence>MKLISQITFVTIIFLSFLAVESALCKDDNIQLNDLIGIWTQDMTGDYLRSVVKFSKDGTYIIAYDVEKIETRPTEKGQIEIEEKNITLIPLESHMCKTTHGRYAINIVEKSKLEFNVQEDQCIPRRDTFGRKLIRINP</sequence>
<organism evidence="1 2">
    <name type="scientific">Desulfosarcina widdelii</name>
    <dbReference type="NCBI Taxonomy" id="947919"/>
    <lineage>
        <taxon>Bacteria</taxon>
        <taxon>Pseudomonadati</taxon>
        <taxon>Thermodesulfobacteriota</taxon>
        <taxon>Desulfobacteria</taxon>
        <taxon>Desulfobacterales</taxon>
        <taxon>Desulfosarcinaceae</taxon>
        <taxon>Desulfosarcina</taxon>
    </lineage>
</organism>
<name>A0A5K7Z455_9BACT</name>
<dbReference type="EMBL" id="AP021875">
    <property type="protein sequence ID" value="BBO74733.1"/>
    <property type="molecule type" value="Genomic_DNA"/>
</dbReference>
<evidence type="ECO:0000313" key="1">
    <source>
        <dbReference type="EMBL" id="BBO74733.1"/>
    </source>
</evidence>
<evidence type="ECO:0000313" key="2">
    <source>
        <dbReference type="Proteomes" id="UP000427769"/>
    </source>
</evidence>
<dbReference type="KEGG" id="dwd:DSCW_21500"/>